<dbReference type="Gene3D" id="1.20.1070.10">
    <property type="entry name" value="Rhodopsin 7-helix transmembrane proteins"/>
    <property type="match status" value="1"/>
</dbReference>
<evidence type="ECO:0000256" key="14">
    <source>
        <dbReference type="SAM" id="Phobius"/>
    </source>
</evidence>
<evidence type="ECO:0000256" key="12">
    <source>
        <dbReference type="ARBA" id="ARBA00023288"/>
    </source>
</evidence>
<dbReference type="PANTHER" id="PTHR24238">
    <property type="entry name" value="G-PROTEIN COUPLED RECEPTOR"/>
    <property type="match status" value="1"/>
</dbReference>
<evidence type="ECO:0000256" key="7">
    <source>
        <dbReference type="ARBA" id="ARBA00023139"/>
    </source>
</evidence>
<evidence type="ECO:0000313" key="16">
    <source>
        <dbReference type="EMBL" id="CAG5120554.1"/>
    </source>
</evidence>
<dbReference type="InterPro" id="IPR000276">
    <property type="entry name" value="GPCR_Rhodpsn"/>
</dbReference>
<evidence type="ECO:0000259" key="15">
    <source>
        <dbReference type="PROSITE" id="PS50262"/>
    </source>
</evidence>
<organism evidence="16 17">
    <name type="scientific">Candidula unifasciata</name>
    <dbReference type="NCBI Taxonomy" id="100452"/>
    <lineage>
        <taxon>Eukaryota</taxon>
        <taxon>Metazoa</taxon>
        <taxon>Spiralia</taxon>
        <taxon>Lophotrochozoa</taxon>
        <taxon>Mollusca</taxon>
        <taxon>Gastropoda</taxon>
        <taxon>Heterobranchia</taxon>
        <taxon>Euthyneura</taxon>
        <taxon>Panpulmonata</taxon>
        <taxon>Eupulmonata</taxon>
        <taxon>Stylommatophora</taxon>
        <taxon>Helicina</taxon>
        <taxon>Helicoidea</taxon>
        <taxon>Geomitridae</taxon>
        <taxon>Candidula</taxon>
    </lineage>
</organism>
<evidence type="ECO:0000256" key="1">
    <source>
        <dbReference type="ARBA" id="ARBA00004651"/>
    </source>
</evidence>
<evidence type="ECO:0000256" key="2">
    <source>
        <dbReference type="ARBA" id="ARBA00022475"/>
    </source>
</evidence>
<dbReference type="SUPFAM" id="SSF81321">
    <property type="entry name" value="Family A G protein-coupled receptor-like"/>
    <property type="match status" value="1"/>
</dbReference>
<comment type="similarity">
    <text evidence="13">Belongs to the G-protein coupled receptor 1 family.</text>
</comment>
<feature type="transmembrane region" description="Helical" evidence="14">
    <location>
        <begin position="39"/>
        <end position="60"/>
    </location>
</feature>
<keyword evidence="8" id="KW-1015">Disulfide bond</keyword>
<evidence type="ECO:0000256" key="9">
    <source>
        <dbReference type="ARBA" id="ARBA00023170"/>
    </source>
</evidence>
<dbReference type="AlphaFoldDB" id="A0A8S3YU81"/>
<dbReference type="InterPro" id="IPR009126">
    <property type="entry name" value="Cholcskin_rcpt"/>
</dbReference>
<dbReference type="GO" id="GO:0008188">
    <property type="term" value="F:neuropeptide receptor activity"/>
    <property type="evidence" value="ECO:0007669"/>
    <property type="project" value="TreeGrafter"/>
</dbReference>
<feature type="transmembrane region" description="Helical" evidence="14">
    <location>
        <begin position="80"/>
        <end position="100"/>
    </location>
</feature>
<dbReference type="InterPro" id="IPR017452">
    <property type="entry name" value="GPCR_Rhodpsn_7TM"/>
</dbReference>
<gene>
    <name evidence="16" type="ORF">CUNI_LOCUS6112</name>
</gene>
<evidence type="ECO:0000256" key="13">
    <source>
        <dbReference type="RuleBase" id="RU000688"/>
    </source>
</evidence>
<keyword evidence="2" id="KW-1003">Cell membrane</keyword>
<keyword evidence="9 13" id="KW-0675">Receptor</keyword>
<reference evidence="16" key="1">
    <citation type="submission" date="2021-04" db="EMBL/GenBank/DDBJ databases">
        <authorList>
            <consortium name="Molecular Ecology Group"/>
        </authorList>
    </citation>
    <scope>NUCLEOTIDE SEQUENCE</scope>
</reference>
<feature type="transmembrane region" description="Helical" evidence="14">
    <location>
        <begin position="187"/>
        <end position="205"/>
    </location>
</feature>
<dbReference type="EMBL" id="CAJHNH020000924">
    <property type="protein sequence ID" value="CAG5120554.1"/>
    <property type="molecule type" value="Genomic_DNA"/>
</dbReference>
<sequence length="305" mass="34932">VSVGVSCATLVAISLERFYAICQPLKSRRWQTLKHSYKAILGIWLSSATIMIPIAMMMVINLICYCYRELWPGGVWERLYTIVLDAVLLVVPLFVMAFSYGRISRDLWSEITISEGSDPKSPISEYDFQLNGKDSQDGYTTPPPHSPLLSFRNISLSSPTEPHNAKLKLRIMRPAQNLRLLANKKRVVKMLFVVVLEYFICWTPLNVLNTWTVFDYLSARDHLTPLSKTIILLVAYMSSCVHPITYCFMNKRFRQSFLEAFKCCFRKKTASCAFYSEASHLNGISDVLSIRSASAHFKITWKRQT</sequence>
<keyword evidence="10" id="KW-0325">Glycoprotein</keyword>
<accession>A0A8S3YU81</accession>
<comment type="subcellular location">
    <subcellularLocation>
        <location evidence="1">Cell membrane</location>
        <topology evidence="1">Multi-pass membrane protein</topology>
    </subcellularLocation>
</comment>
<keyword evidence="3 13" id="KW-0812">Transmembrane</keyword>
<keyword evidence="6 14" id="KW-0472">Membrane</keyword>
<comment type="caution">
    <text evidence="16">The sequence shown here is derived from an EMBL/GenBank/DDBJ whole genome shotgun (WGS) entry which is preliminary data.</text>
</comment>
<dbReference type="PROSITE" id="PS00237">
    <property type="entry name" value="G_PROTEIN_RECEP_F1_1"/>
    <property type="match status" value="1"/>
</dbReference>
<feature type="non-terminal residue" evidence="16">
    <location>
        <position position="305"/>
    </location>
</feature>
<dbReference type="PRINTS" id="PR00237">
    <property type="entry name" value="GPCRRHODOPSN"/>
</dbReference>
<evidence type="ECO:0000256" key="5">
    <source>
        <dbReference type="ARBA" id="ARBA00023040"/>
    </source>
</evidence>
<dbReference type="PRINTS" id="PR01822">
    <property type="entry name" value="CCYSTOKININR"/>
</dbReference>
<dbReference type="PANTHER" id="PTHR24238:SF75">
    <property type="entry name" value="CHOLECYSTOKININ-LIKE RECEPTOR AT 17D1-RELATED"/>
    <property type="match status" value="1"/>
</dbReference>
<dbReference type="Pfam" id="PF00001">
    <property type="entry name" value="7tm_1"/>
    <property type="match status" value="1"/>
</dbReference>
<dbReference type="GO" id="GO:0005886">
    <property type="term" value="C:plasma membrane"/>
    <property type="evidence" value="ECO:0007669"/>
    <property type="project" value="UniProtKB-SubCell"/>
</dbReference>
<evidence type="ECO:0000256" key="3">
    <source>
        <dbReference type="ARBA" id="ARBA00022692"/>
    </source>
</evidence>
<dbReference type="Proteomes" id="UP000678393">
    <property type="component" value="Unassembled WGS sequence"/>
</dbReference>
<keyword evidence="11 13" id="KW-0807">Transducer</keyword>
<evidence type="ECO:0000256" key="10">
    <source>
        <dbReference type="ARBA" id="ARBA00023180"/>
    </source>
</evidence>
<evidence type="ECO:0000256" key="6">
    <source>
        <dbReference type="ARBA" id="ARBA00023136"/>
    </source>
</evidence>
<evidence type="ECO:0000256" key="4">
    <source>
        <dbReference type="ARBA" id="ARBA00022989"/>
    </source>
</evidence>
<dbReference type="PROSITE" id="PS50262">
    <property type="entry name" value="G_PROTEIN_RECEP_F1_2"/>
    <property type="match status" value="1"/>
</dbReference>
<keyword evidence="4 14" id="KW-1133">Transmembrane helix</keyword>
<keyword evidence="7" id="KW-0564">Palmitate</keyword>
<name>A0A8S3YU81_9EUPU</name>
<keyword evidence="5 13" id="KW-0297">G-protein coupled receptor</keyword>
<keyword evidence="12" id="KW-0449">Lipoprotein</keyword>
<dbReference type="OrthoDB" id="10037617at2759"/>
<evidence type="ECO:0000313" key="17">
    <source>
        <dbReference type="Proteomes" id="UP000678393"/>
    </source>
</evidence>
<proteinExistence type="inferred from homology"/>
<feature type="transmembrane region" description="Helical" evidence="14">
    <location>
        <begin position="225"/>
        <end position="248"/>
    </location>
</feature>
<keyword evidence="17" id="KW-1185">Reference proteome</keyword>
<evidence type="ECO:0000256" key="8">
    <source>
        <dbReference type="ARBA" id="ARBA00023157"/>
    </source>
</evidence>
<protein>
    <recommendedName>
        <fullName evidence="15">G-protein coupled receptors family 1 profile domain-containing protein</fullName>
    </recommendedName>
</protein>
<evidence type="ECO:0000256" key="11">
    <source>
        <dbReference type="ARBA" id="ARBA00023224"/>
    </source>
</evidence>
<feature type="domain" description="G-protein coupled receptors family 1 profile" evidence="15">
    <location>
        <begin position="1"/>
        <end position="246"/>
    </location>
</feature>